<name>Q7XMG4_ORYSJ</name>
<evidence type="ECO:0000256" key="3">
    <source>
        <dbReference type="ARBA" id="ARBA00022771"/>
    </source>
</evidence>
<protein>
    <submittedName>
        <fullName evidence="8">OSJNBa0028I23.18 protein</fullName>
    </submittedName>
</protein>
<gene>
    <name evidence="8" type="primary">OSJNBa0028I23.18</name>
</gene>
<dbReference type="InterPro" id="IPR007527">
    <property type="entry name" value="Znf_SWIM"/>
</dbReference>
<evidence type="ECO:0000256" key="2">
    <source>
        <dbReference type="ARBA" id="ARBA00022723"/>
    </source>
</evidence>
<evidence type="ECO:0000256" key="6">
    <source>
        <dbReference type="SAM" id="MobiDB-lite"/>
    </source>
</evidence>
<evidence type="ECO:0000256" key="1">
    <source>
        <dbReference type="ARBA" id="ARBA00005889"/>
    </source>
</evidence>
<dbReference type="SMART" id="SM00575">
    <property type="entry name" value="ZnF_PMZ"/>
    <property type="match status" value="1"/>
</dbReference>
<feature type="domain" description="SWIM-type" evidence="7">
    <location>
        <begin position="705"/>
        <end position="741"/>
    </location>
</feature>
<dbReference type="PROSITE" id="PS50966">
    <property type="entry name" value="ZF_SWIM"/>
    <property type="match status" value="1"/>
</dbReference>
<dbReference type="Pfam" id="PF10551">
    <property type="entry name" value="MULE"/>
    <property type="match status" value="1"/>
</dbReference>
<evidence type="ECO:0000259" key="7">
    <source>
        <dbReference type="PROSITE" id="PS50966"/>
    </source>
</evidence>
<evidence type="ECO:0000256" key="5">
    <source>
        <dbReference type="PROSITE-ProRule" id="PRU00325"/>
    </source>
</evidence>
<dbReference type="PANTHER" id="PTHR31669">
    <property type="entry name" value="PROTEIN FAR1-RELATED SEQUENCE 10-RELATED"/>
    <property type="match status" value="1"/>
</dbReference>
<dbReference type="InterPro" id="IPR004330">
    <property type="entry name" value="FAR1_DNA_bnd_dom"/>
</dbReference>
<dbReference type="EMBL" id="AL662944">
    <property type="protein sequence ID" value="CAE04636.3"/>
    <property type="molecule type" value="Genomic_DNA"/>
</dbReference>
<accession>Q7XMG4</accession>
<reference evidence="9" key="1">
    <citation type="journal article" date="2005" name="Nature">
        <title>The map-based sequence of the rice genome.</title>
        <authorList>
            <consortium name="International rice genome sequencing project (IRGSP)"/>
            <person name="Matsumoto T."/>
            <person name="Wu J."/>
            <person name="Kanamori H."/>
            <person name="Katayose Y."/>
            <person name="Fujisawa M."/>
            <person name="Namiki N."/>
            <person name="Mizuno H."/>
            <person name="Yamamoto K."/>
            <person name="Antonio B.A."/>
            <person name="Baba T."/>
            <person name="Sakata K."/>
            <person name="Nagamura Y."/>
            <person name="Aoki H."/>
            <person name="Arikawa K."/>
            <person name="Arita K."/>
            <person name="Bito T."/>
            <person name="Chiden Y."/>
            <person name="Fujitsuka N."/>
            <person name="Fukunaka R."/>
            <person name="Hamada M."/>
            <person name="Harada C."/>
            <person name="Hayashi A."/>
            <person name="Hijishita S."/>
            <person name="Honda M."/>
            <person name="Hosokawa S."/>
            <person name="Ichikawa Y."/>
            <person name="Idonuma A."/>
            <person name="Iijima M."/>
            <person name="Ikeda M."/>
            <person name="Ikeno M."/>
            <person name="Ito K."/>
            <person name="Ito S."/>
            <person name="Ito T."/>
            <person name="Ito Y."/>
            <person name="Ito Y."/>
            <person name="Iwabuchi A."/>
            <person name="Kamiya K."/>
            <person name="Karasawa W."/>
            <person name="Kurita K."/>
            <person name="Katagiri S."/>
            <person name="Kikuta A."/>
            <person name="Kobayashi H."/>
            <person name="Kobayashi N."/>
            <person name="Machita K."/>
            <person name="Maehara T."/>
            <person name="Masukawa M."/>
            <person name="Mizubayashi T."/>
            <person name="Mukai Y."/>
            <person name="Nagasaki H."/>
            <person name="Nagata Y."/>
            <person name="Naito S."/>
            <person name="Nakashima M."/>
            <person name="Nakama Y."/>
            <person name="Nakamichi Y."/>
            <person name="Nakamura M."/>
            <person name="Meguro A."/>
            <person name="Negishi M."/>
            <person name="Ohta I."/>
            <person name="Ohta T."/>
            <person name="Okamoto M."/>
            <person name="Ono N."/>
            <person name="Saji S."/>
            <person name="Sakaguchi M."/>
            <person name="Sakai K."/>
            <person name="Shibata M."/>
            <person name="Shimokawa T."/>
            <person name="Song J."/>
            <person name="Takazaki Y."/>
            <person name="Terasawa K."/>
            <person name="Tsugane M."/>
            <person name="Tsuji K."/>
            <person name="Ueda S."/>
            <person name="Waki K."/>
            <person name="Yamagata H."/>
            <person name="Yamamoto M."/>
            <person name="Yamamoto S."/>
            <person name="Yamane H."/>
            <person name="Yoshiki S."/>
            <person name="Yoshihara R."/>
            <person name="Yukawa K."/>
            <person name="Zhong H."/>
            <person name="Yano M."/>
            <person name="Yuan Q."/>
            <person name="Ouyang S."/>
            <person name="Liu J."/>
            <person name="Jones K.M."/>
            <person name="Gansberger K."/>
            <person name="Moffat K."/>
            <person name="Hill J."/>
            <person name="Bera J."/>
            <person name="Fadrosh D."/>
            <person name="Jin S."/>
            <person name="Johri S."/>
            <person name="Kim M."/>
            <person name="Overton L."/>
            <person name="Reardon M."/>
            <person name="Tsitrin T."/>
            <person name="Vuong H."/>
            <person name="Weaver B."/>
            <person name="Ciecko A."/>
            <person name="Tallon L."/>
            <person name="Jackson J."/>
            <person name="Pai G."/>
            <person name="Aken S.V."/>
            <person name="Utterback T."/>
            <person name="Reidmuller S."/>
            <person name="Feldblyum T."/>
            <person name="Hsiao J."/>
            <person name="Zismann V."/>
            <person name="Iobst S."/>
            <person name="de Vazeille A.R."/>
            <person name="Buell C.R."/>
            <person name="Ying K."/>
            <person name="Li Y."/>
            <person name="Lu T."/>
            <person name="Huang Y."/>
            <person name="Zhao Q."/>
            <person name="Feng Q."/>
            <person name="Zhang L."/>
            <person name="Zhu J."/>
            <person name="Weng Q."/>
            <person name="Mu J."/>
            <person name="Lu Y."/>
            <person name="Fan D."/>
            <person name="Liu Y."/>
            <person name="Guan J."/>
            <person name="Zhang Y."/>
            <person name="Yu S."/>
            <person name="Liu X."/>
            <person name="Zhang Y."/>
            <person name="Hong G."/>
            <person name="Han B."/>
            <person name="Choisne N."/>
            <person name="Demange N."/>
            <person name="Orjeda G."/>
            <person name="Samain S."/>
            <person name="Cattolico L."/>
            <person name="Pelletier E."/>
            <person name="Couloux A."/>
            <person name="Segurens B."/>
            <person name="Wincker P."/>
            <person name="D'Hont A."/>
            <person name="Scarpelli C."/>
            <person name="Weissenbach J."/>
            <person name="Salanoubat M."/>
            <person name="Quetier F."/>
            <person name="Yu Y."/>
            <person name="Kim H.R."/>
            <person name="Rambo T."/>
            <person name="Currie J."/>
            <person name="Collura K."/>
            <person name="Luo M."/>
            <person name="Yang T."/>
            <person name="Ammiraju J.S.S."/>
            <person name="Engler F."/>
            <person name="Soderlund C."/>
            <person name="Wing R.A."/>
            <person name="Palmer L.E."/>
            <person name="de la Bastide M."/>
            <person name="Spiegel L."/>
            <person name="Nascimento L."/>
            <person name="Zutavern T."/>
            <person name="O'Shaughnessy A."/>
            <person name="Dike S."/>
            <person name="Dedhia N."/>
            <person name="Preston R."/>
            <person name="Balija V."/>
            <person name="McCombie W.R."/>
            <person name="Chow T."/>
            <person name="Chen H."/>
            <person name="Chung M."/>
            <person name="Chen C."/>
            <person name="Shaw J."/>
            <person name="Wu H."/>
            <person name="Hsiao K."/>
            <person name="Chao Y."/>
            <person name="Chu M."/>
            <person name="Cheng C."/>
            <person name="Hour A."/>
            <person name="Lee P."/>
            <person name="Lin S."/>
            <person name="Lin Y."/>
            <person name="Liou J."/>
            <person name="Liu S."/>
            <person name="Hsing Y."/>
            <person name="Raghuvanshi S."/>
            <person name="Mohanty A."/>
            <person name="Bharti A.K."/>
            <person name="Gaur A."/>
            <person name="Gupta V."/>
            <person name="Kumar D."/>
            <person name="Ravi V."/>
            <person name="Vij S."/>
            <person name="Kapur A."/>
            <person name="Khurana P."/>
            <person name="Khurana P."/>
            <person name="Khurana J.P."/>
            <person name="Tyagi A.K."/>
            <person name="Gaikwad K."/>
            <person name="Singh A."/>
            <person name="Dalal V."/>
            <person name="Srivastava S."/>
            <person name="Dixit A."/>
            <person name="Pal A.K."/>
            <person name="Ghazi I.A."/>
            <person name="Yadav M."/>
            <person name="Pandit A."/>
            <person name="Bhargava A."/>
            <person name="Sureshbabu K."/>
            <person name="Batra K."/>
            <person name="Sharma T.R."/>
            <person name="Mohapatra T."/>
            <person name="Singh N.K."/>
            <person name="Messing J."/>
            <person name="Nelson A.B."/>
            <person name="Fuks G."/>
            <person name="Kavchok S."/>
            <person name="Keizer G."/>
            <person name="Linton E."/>
            <person name="Llaca V."/>
            <person name="Song R."/>
            <person name="Tanyolac B."/>
            <person name="Young S."/>
            <person name="Ho-Il K."/>
            <person name="Hahn J.H."/>
            <person name="Sangsakoo G."/>
            <person name="Vanavichit A."/>
            <person name="de Mattos Luiz.A.T."/>
            <person name="Zimmer P.D."/>
            <person name="Malone G."/>
            <person name="Dellagostin O."/>
            <person name="de Oliveira A.C."/>
            <person name="Bevan M."/>
            <person name="Bancroft I."/>
            <person name="Minx P."/>
            <person name="Cordum H."/>
            <person name="Wilson R."/>
            <person name="Cheng Z."/>
            <person name="Jin W."/>
            <person name="Jiang J."/>
            <person name="Leong S.A."/>
            <person name="Iwama H."/>
            <person name="Gojobori T."/>
            <person name="Itoh T."/>
            <person name="Niimura Y."/>
            <person name="Fujii Y."/>
            <person name="Habara T."/>
            <person name="Sakai H."/>
            <person name="Sato Y."/>
            <person name="Wilson G."/>
            <person name="Kumar K."/>
            <person name="McCouch S."/>
            <person name="Juretic N."/>
            <person name="Hoen D."/>
            <person name="Wright S."/>
            <person name="Bruskiewich R."/>
            <person name="Bureau T."/>
            <person name="Miyao A."/>
            <person name="Hirochika H."/>
            <person name="Nishikawa T."/>
            <person name="Kadowaki K."/>
            <person name="Sugiura M."/>
            <person name="Burr B."/>
            <person name="Sasaki T."/>
        </authorList>
    </citation>
    <scope>NUCLEOTIDE SEQUENCE [LARGE SCALE GENOMIC DNA]</scope>
    <source>
        <strain evidence="9">cv. Nipponbare</strain>
    </source>
</reference>
<organism evidence="8 9">
    <name type="scientific">Oryza sativa subsp. japonica</name>
    <name type="common">Rice</name>
    <dbReference type="NCBI Taxonomy" id="39947"/>
    <lineage>
        <taxon>Eukaryota</taxon>
        <taxon>Viridiplantae</taxon>
        <taxon>Streptophyta</taxon>
        <taxon>Embryophyta</taxon>
        <taxon>Tracheophyta</taxon>
        <taxon>Spermatophyta</taxon>
        <taxon>Magnoliopsida</taxon>
        <taxon>Liliopsida</taxon>
        <taxon>Poales</taxon>
        <taxon>Poaceae</taxon>
        <taxon>BOP clade</taxon>
        <taxon>Oryzoideae</taxon>
        <taxon>Oryzeae</taxon>
        <taxon>Oryzinae</taxon>
        <taxon>Oryza</taxon>
        <taxon>Oryza sativa</taxon>
    </lineage>
</organism>
<sequence length="1002" mass="110824">MSSPAEPPPPEHPPTPAPAPAPASPPPHPAASGNEAAAPPKPNPPITPAPARNASAAPPSGSPATAAAAAPVPSRKESGSTSAAAPAAATRKASGVAAATTGVLPRKPPGTTAPVAARNIPATTAASRTATRATTTTTATSVSRRPAAAAAAVASRIPLRATDATTTHAASRNPLTGAAAATATVAAVGRGGFRAAPTRPEEYTPRMGMEFESEHEAYEFYRYYGWKVGFNVRKEYANKSKKTGEITSRKFACSREGYRANVKRGNHMVPMPDSRTGCNAHLVIRRKKPGAKLEVYAFQPRHNHPLFATSCMPNPLQPNVVHWTTLPDAVTPPDLLMDGGEVGGQNSTEENSTASAGEGRRQPLRTRRQWEMKYGEAGALLNYFQDQSLANPSFYHSVQLDVEDKVANVFWADPRMITDYSQFGDVIAFDVVSRNSISLRHFASFVGCNNFGEPIVFGLALMYDETAESFQWLFETFLHAMSGRAPKTFFSHQDAVVAKAVSIVMPDTTHVICAWHLKHAATRNINQLKSDSDFMKEFKACINLYEEETEFLTSWDAMINKHNLHDNVWLKKVFEEKEKWARPYMRGVFSAGMKGTRLNDRFQSDVRDHLRPEVNILLLLRHLETVINDRRRKELEVEYSSRLKLLYFKIKAPILTQAFEAYTNTIFPLFQEEYEEFQSAYIVNRDESGPCREYVVSVVEKEKRYTVYGNPTEQTVSCSCKKFERNGFLCSHALKILDAMDIKYLPDRYIMKRWTKYARTLMSGDVQGQAIQADKLSESSSRYQYMCPKYVRLVARASECEESYRVLDQCWVDLSNKVEEILQKQTCVDATLTQTDVQNLKVSLPSITNGTQAENIMDKSSGTTAKESKKKGQKNKIQSRNCIEKGLRKKQKVHSEQPSEYALLGGSQSGNMFQAFEGPPNMSPLGTQTPTYKTYRGIDLSSPMGPISYDEMPSGLDPTFTTHLGFATYHTSQVSSSSPHNQQPDENFCTKTSELNNLHSSL</sequence>
<dbReference type="GO" id="GO:0006355">
    <property type="term" value="P:regulation of DNA-templated transcription"/>
    <property type="evidence" value="ECO:0007669"/>
    <property type="project" value="InterPro"/>
</dbReference>
<comment type="similarity">
    <text evidence="1">Belongs to the FHY3/FAR1 family.</text>
</comment>
<reference evidence="9" key="2">
    <citation type="journal article" date="2008" name="Nucleic Acids Res.">
        <title>The rice annotation project database (RAP-DB): 2008 update.</title>
        <authorList>
            <consortium name="The rice annotation project (RAP)"/>
        </authorList>
    </citation>
    <scope>GENOME REANNOTATION</scope>
    <source>
        <strain evidence="9">cv. Nipponbare</strain>
    </source>
</reference>
<dbReference type="Pfam" id="PF04434">
    <property type="entry name" value="SWIM"/>
    <property type="match status" value="1"/>
</dbReference>
<feature type="compositionally biased region" description="Low complexity" evidence="6">
    <location>
        <begin position="49"/>
        <end position="95"/>
    </location>
</feature>
<dbReference type="AlphaFoldDB" id="Q7XMG4"/>
<feature type="compositionally biased region" description="Pro residues" evidence="6">
    <location>
        <begin position="39"/>
        <end position="48"/>
    </location>
</feature>
<feature type="region of interest" description="Disordered" evidence="6">
    <location>
        <begin position="858"/>
        <end position="879"/>
    </location>
</feature>
<keyword evidence="2" id="KW-0479">Metal-binding</keyword>
<dbReference type="Pfam" id="PF03101">
    <property type="entry name" value="FAR1"/>
    <property type="match status" value="1"/>
</dbReference>
<dbReference type="PANTHER" id="PTHR31669:SF274">
    <property type="entry name" value="PROTEIN FAR1-RELATED SEQUENCE"/>
    <property type="match status" value="1"/>
</dbReference>
<feature type="compositionally biased region" description="Polar residues" evidence="6">
    <location>
        <begin position="344"/>
        <end position="355"/>
    </location>
</feature>
<evidence type="ECO:0000313" key="9">
    <source>
        <dbReference type="Proteomes" id="UP000000763"/>
    </source>
</evidence>
<dbReference type="GO" id="GO:0008270">
    <property type="term" value="F:zinc ion binding"/>
    <property type="evidence" value="ECO:0007669"/>
    <property type="project" value="UniProtKB-KW"/>
</dbReference>
<evidence type="ECO:0000256" key="4">
    <source>
        <dbReference type="ARBA" id="ARBA00022833"/>
    </source>
</evidence>
<keyword evidence="3 5" id="KW-0863">Zinc-finger</keyword>
<proteinExistence type="inferred from homology"/>
<dbReference type="InterPro" id="IPR031052">
    <property type="entry name" value="FHY3/FAR1"/>
</dbReference>
<evidence type="ECO:0000313" key="8">
    <source>
        <dbReference type="EMBL" id="CAE04636.3"/>
    </source>
</evidence>
<feature type="compositionally biased region" description="Low complexity" evidence="6">
    <location>
        <begin position="121"/>
        <end position="147"/>
    </location>
</feature>
<feature type="compositionally biased region" description="Pro residues" evidence="6">
    <location>
        <begin position="1"/>
        <end position="29"/>
    </location>
</feature>
<feature type="region of interest" description="Disordered" evidence="6">
    <location>
        <begin position="335"/>
        <end position="366"/>
    </location>
</feature>
<dbReference type="InterPro" id="IPR006564">
    <property type="entry name" value="Znf_PMZ"/>
</dbReference>
<feature type="region of interest" description="Disordered" evidence="6">
    <location>
        <begin position="1"/>
        <end position="147"/>
    </location>
</feature>
<dbReference type="InterPro" id="IPR018289">
    <property type="entry name" value="MULE_transposase_dom"/>
</dbReference>
<dbReference type="Proteomes" id="UP000000763">
    <property type="component" value="Chromosome 4"/>
</dbReference>
<keyword evidence="4" id="KW-0862">Zinc</keyword>